<protein>
    <submittedName>
        <fullName evidence="2">Uncharacterized protein</fullName>
    </submittedName>
</protein>
<accession>A0A9P3LS63</accession>
<evidence type="ECO:0000256" key="1">
    <source>
        <dbReference type="SAM" id="MobiDB-lite"/>
    </source>
</evidence>
<organism evidence="2 3">
    <name type="scientific">Entomortierella parvispora</name>
    <dbReference type="NCBI Taxonomy" id="205924"/>
    <lineage>
        <taxon>Eukaryota</taxon>
        <taxon>Fungi</taxon>
        <taxon>Fungi incertae sedis</taxon>
        <taxon>Mucoromycota</taxon>
        <taxon>Mortierellomycotina</taxon>
        <taxon>Mortierellomycetes</taxon>
        <taxon>Mortierellales</taxon>
        <taxon>Mortierellaceae</taxon>
        <taxon>Entomortierella</taxon>
    </lineage>
</organism>
<sequence>MTFFLSPVRALKMADISQSGVGASTTVVATFTSAATATFQHAKTGKLVAPRDFYAEAFCCGREQRRNQYLAADDDFDFDELVHRLACRGAEVLCNKTKIEEVPAKIQRLDGGGGGDDDFCSARAKIPSFPSTDPTATTTLPFAFSCLNSTFMAEINQTNESRVGHTKSIQEDIRRSIAEVRELYQLLCVGHTFNAAVLASCASSHLATIMSTVIDMISAIVTSAAIFSAGQDQFHTAGPLLVSGSVAFSTVTTLMRALTTCATISNAIRPSLSGYSQSTGAYLMPLHLSQAESRSPPPGSQAPACTTSRSSSPATAVKKSLSQEIYDLVAQSVQPLSPRRRHNVKTVLQQLEKTMLHLTVELAGADSRLSKTVSDLVRLILSSAIWAVSWTHISQSSSYLFLPKSLVPFDFQYFRQYDQWGTRNLAHLLKVVMVERPRAEIVTLLPRSSALIYHWMEWFRGVYGYCSIENMTHHYGESWVLPVKDLYDWKKKLINSVLLEMLLVQDDPSFIQRGLFRVNTRAEKALETVHRRIEMGYGGSIEDYVNDLYPSGHRIPPSWNTPEKVASALAASMAAKDRKRKSI</sequence>
<dbReference type="Proteomes" id="UP000827284">
    <property type="component" value="Unassembled WGS sequence"/>
</dbReference>
<name>A0A9P3LS63_9FUNG</name>
<feature type="region of interest" description="Disordered" evidence="1">
    <location>
        <begin position="290"/>
        <end position="313"/>
    </location>
</feature>
<gene>
    <name evidence="2" type="ORF">EMPS_01042</name>
</gene>
<evidence type="ECO:0000313" key="2">
    <source>
        <dbReference type="EMBL" id="GJJ68696.1"/>
    </source>
</evidence>
<evidence type="ECO:0000313" key="3">
    <source>
        <dbReference type="Proteomes" id="UP000827284"/>
    </source>
</evidence>
<dbReference type="EMBL" id="BQFW01000002">
    <property type="protein sequence ID" value="GJJ68696.1"/>
    <property type="molecule type" value="Genomic_DNA"/>
</dbReference>
<proteinExistence type="predicted"/>
<keyword evidence="3" id="KW-1185">Reference proteome</keyword>
<reference evidence="2" key="2">
    <citation type="journal article" date="2022" name="Microbiol. Resour. Announc.">
        <title>Whole-Genome Sequence of Entomortierella parvispora E1425, a Mucoromycotan Fungus Associated with Burkholderiaceae-Related Endosymbiotic Bacteria.</title>
        <authorList>
            <person name="Herlambang A."/>
            <person name="Guo Y."/>
            <person name="Takashima Y."/>
            <person name="Narisawa K."/>
            <person name="Ohta H."/>
            <person name="Nishizawa T."/>
        </authorList>
    </citation>
    <scope>NUCLEOTIDE SEQUENCE</scope>
    <source>
        <strain evidence="2">E1425</strain>
    </source>
</reference>
<comment type="caution">
    <text evidence="2">The sequence shown here is derived from an EMBL/GenBank/DDBJ whole genome shotgun (WGS) entry which is preliminary data.</text>
</comment>
<feature type="compositionally biased region" description="Polar residues" evidence="1">
    <location>
        <begin position="303"/>
        <end position="313"/>
    </location>
</feature>
<dbReference type="AlphaFoldDB" id="A0A9P3LS63"/>
<reference evidence="2" key="1">
    <citation type="submission" date="2021-11" db="EMBL/GenBank/DDBJ databases">
        <authorList>
            <person name="Herlambang A."/>
            <person name="Guo Y."/>
            <person name="Takashima Y."/>
            <person name="Nishizawa T."/>
        </authorList>
    </citation>
    <scope>NUCLEOTIDE SEQUENCE</scope>
    <source>
        <strain evidence="2">E1425</strain>
    </source>
</reference>